<evidence type="ECO:0000313" key="1">
    <source>
        <dbReference type="EMBL" id="KKK94931.1"/>
    </source>
</evidence>
<gene>
    <name evidence="1" type="ORF">LCGC14_2677890</name>
</gene>
<sequence length="212" mass="23203">MANTTKEPDVTIPAVDIGTFSLRLVGDSPLVVHKWSDKAKKMMLDKQMKRATGGKEAKDPEQDYQDSLYHMPDGEGYGFPAVAFKAAAIGACRFVDGLSMTEARGAFHVQGELVRIEGEPQMREDMVRLETGTADIRYRAEFPTWETTLTIRFNRQALTVEQLINLFNIAGFSIGVGEGRPLGRKSSGSWGMFHVAPGSQESSNGTGEGEAQ</sequence>
<dbReference type="AlphaFoldDB" id="A0A0F9CE20"/>
<proteinExistence type="predicted"/>
<reference evidence="1" key="1">
    <citation type="journal article" date="2015" name="Nature">
        <title>Complex archaea that bridge the gap between prokaryotes and eukaryotes.</title>
        <authorList>
            <person name="Spang A."/>
            <person name="Saw J.H."/>
            <person name="Jorgensen S.L."/>
            <person name="Zaremba-Niedzwiedzka K."/>
            <person name="Martijn J."/>
            <person name="Lind A.E."/>
            <person name="van Eijk R."/>
            <person name="Schleper C."/>
            <person name="Guy L."/>
            <person name="Ettema T.J."/>
        </authorList>
    </citation>
    <scope>NUCLEOTIDE SEQUENCE</scope>
</reference>
<protein>
    <submittedName>
        <fullName evidence="1">Uncharacterized protein</fullName>
    </submittedName>
</protein>
<accession>A0A0F9CE20</accession>
<comment type="caution">
    <text evidence="1">The sequence shown here is derived from an EMBL/GenBank/DDBJ whole genome shotgun (WGS) entry which is preliminary data.</text>
</comment>
<name>A0A0F9CE20_9ZZZZ</name>
<organism evidence="1">
    <name type="scientific">marine sediment metagenome</name>
    <dbReference type="NCBI Taxonomy" id="412755"/>
    <lineage>
        <taxon>unclassified sequences</taxon>
        <taxon>metagenomes</taxon>
        <taxon>ecological metagenomes</taxon>
    </lineage>
</organism>
<dbReference type="EMBL" id="LAZR01047133">
    <property type="protein sequence ID" value="KKK94931.1"/>
    <property type="molecule type" value="Genomic_DNA"/>
</dbReference>